<organism evidence="16 17">
    <name type="scientific">Daphnia magna</name>
    <dbReference type="NCBI Taxonomy" id="35525"/>
    <lineage>
        <taxon>Eukaryota</taxon>
        <taxon>Metazoa</taxon>
        <taxon>Ecdysozoa</taxon>
        <taxon>Arthropoda</taxon>
        <taxon>Crustacea</taxon>
        <taxon>Branchiopoda</taxon>
        <taxon>Diplostraca</taxon>
        <taxon>Cladocera</taxon>
        <taxon>Anomopoda</taxon>
        <taxon>Daphniidae</taxon>
        <taxon>Daphnia</taxon>
    </lineage>
</organism>
<feature type="binding site" evidence="14">
    <location>
        <position position="263"/>
    </location>
    <ligand>
        <name>Zn(2+)</name>
        <dbReference type="ChEBI" id="CHEBI:29105"/>
        <note>catalytic</note>
    </ligand>
</feature>
<dbReference type="EMBL" id="LRGB01001005">
    <property type="protein sequence ID" value="KZS14123.1"/>
    <property type="molecule type" value="Genomic_DNA"/>
</dbReference>
<keyword evidence="8 15" id="KW-0378">Hydrolase</keyword>
<dbReference type="GO" id="GO:0006508">
    <property type="term" value="P:proteolysis"/>
    <property type="evidence" value="ECO:0007669"/>
    <property type="project" value="UniProtKB-KW"/>
</dbReference>
<comment type="similarity">
    <text evidence="2 15">Belongs to the peptidase M8 family.</text>
</comment>
<evidence type="ECO:0000256" key="12">
    <source>
        <dbReference type="ARBA" id="ARBA00039717"/>
    </source>
</evidence>
<dbReference type="FunFam" id="3.90.132.10:FF:000001">
    <property type="entry name" value="leishmanolysin-like peptidase isoform X2"/>
    <property type="match status" value="1"/>
</dbReference>
<dbReference type="EC" id="3.4.24.-" evidence="15"/>
<evidence type="ECO:0000256" key="10">
    <source>
        <dbReference type="ARBA" id="ARBA00023049"/>
    </source>
</evidence>
<dbReference type="AlphaFoldDB" id="A0A0N8CGJ4"/>
<dbReference type="Proteomes" id="UP000076858">
    <property type="component" value="Unassembled WGS sequence"/>
</dbReference>
<keyword evidence="17" id="KW-1185">Reference proteome</keyword>
<evidence type="ECO:0000256" key="15">
    <source>
        <dbReference type="RuleBase" id="RU366077"/>
    </source>
</evidence>
<dbReference type="Gene3D" id="3.10.170.20">
    <property type="match status" value="1"/>
</dbReference>
<keyword evidence="5 15" id="KW-0645">Protease</keyword>
<accession>A0A0N8CGJ4</accession>
<evidence type="ECO:0000256" key="2">
    <source>
        <dbReference type="ARBA" id="ARBA00005860"/>
    </source>
</evidence>
<dbReference type="PANTHER" id="PTHR10942">
    <property type="entry name" value="LEISHMANOLYSIN-LIKE PEPTIDASE"/>
    <property type="match status" value="1"/>
</dbReference>
<keyword evidence="9 14" id="KW-0862">Zinc</keyword>
<sequence>MNSVAKIFYSSQSSQTKDIARSLSMVTLAICVTNLLLLTFTQAAHLHSHSDLQCNHVHPKPNDIIHGVHLESEHVMKRRSLDQRLRVKIYYDTSVYKLDEAMFELINNTVLPEAVSYWERALMVRKTESVIRLSRKCRNNQVFLVPNDPHPYCMNACEAATMCGEVQVPEHHLESCRVCDAQGKQCRSLGEGAGAGIKDADFVFYVSAMDTERCQKGMTVAYAAHCQQEVSLDRPIAGHANLCPRSISTKLPELDVLISTVKHEILHALGFSVSLFAFYRDSKGSPLTPRDEHGKPALNENLQARQWSERVIKRIVRPDWLVREGRVRKEVHMMVTPRVVEEVRKHFNCSTLEGAELEDQGGEGTALTHWEKRAFENEAMTGTHTQNPVYSRITLALMEDTGWYKANMEMAQPLSWGRNLGCDFAQRSCMEWMETKADREQHLHPYCNRVKRDPLETECSEDRNSVALCNLVHHTYQLPDLYQNFEFIPHISQADIPFYGGSVALADFCPYIQEFTWRSDNIAIRGSNCLYEENNPRPERNFALELYGPKSKCFEHAGSMWEERTCRQVRQWQHWGSGCYEYTCQNGRLNIIVDNRTFPCYYPGQELRVRLLSQGWLHVGSLSCPSCTELCQETFLAANSSCKLPMPDPRVGQIYPNDPLDCGSLRPVHSAALSVIIFLALQLLI</sequence>
<evidence type="ECO:0000313" key="17">
    <source>
        <dbReference type="Proteomes" id="UP000076858"/>
    </source>
</evidence>
<dbReference type="Gene3D" id="2.10.55.10">
    <property type="entry name" value="Leishmanolysin domain 3"/>
    <property type="match status" value="1"/>
</dbReference>
<keyword evidence="11" id="KW-0131">Cell cycle</keyword>
<evidence type="ECO:0000256" key="6">
    <source>
        <dbReference type="ARBA" id="ARBA00022723"/>
    </source>
</evidence>
<evidence type="ECO:0000256" key="3">
    <source>
        <dbReference type="ARBA" id="ARBA00022490"/>
    </source>
</evidence>
<dbReference type="SUPFAM" id="SSF55486">
    <property type="entry name" value="Metalloproteases ('zincins'), catalytic domain"/>
    <property type="match status" value="1"/>
</dbReference>
<evidence type="ECO:0000313" key="16">
    <source>
        <dbReference type="EMBL" id="KZS14123.1"/>
    </source>
</evidence>
<dbReference type="GO" id="GO:0046872">
    <property type="term" value="F:metal ion binding"/>
    <property type="evidence" value="ECO:0007669"/>
    <property type="project" value="UniProtKB-KW"/>
</dbReference>
<dbReference type="GO" id="GO:0016020">
    <property type="term" value="C:membrane"/>
    <property type="evidence" value="ECO:0007669"/>
    <property type="project" value="InterPro"/>
</dbReference>
<keyword evidence="7" id="KW-0498">Mitosis</keyword>
<evidence type="ECO:0000256" key="9">
    <source>
        <dbReference type="ARBA" id="ARBA00022833"/>
    </source>
</evidence>
<protein>
    <recommendedName>
        <fullName evidence="12 15">Leishmanolysin-like peptidase</fullName>
        <ecNumber evidence="15">3.4.24.-</ecNumber>
    </recommendedName>
</protein>
<evidence type="ECO:0000256" key="4">
    <source>
        <dbReference type="ARBA" id="ARBA00022618"/>
    </source>
</evidence>
<keyword evidence="6 14" id="KW-0479">Metal-binding</keyword>
<dbReference type="InterPro" id="IPR001577">
    <property type="entry name" value="Peptidase_M8"/>
</dbReference>
<dbReference type="FunFam" id="2.10.55.10:FF:000001">
    <property type="entry name" value="Leishmanolysin like peptidase"/>
    <property type="match status" value="1"/>
</dbReference>
<dbReference type="Gene3D" id="3.90.132.10">
    <property type="entry name" value="Leishmanolysin , domain 2"/>
    <property type="match status" value="1"/>
</dbReference>
<gene>
    <name evidence="16" type="ORF">APZ42_020739</name>
</gene>
<evidence type="ECO:0000256" key="13">
    <source>
        <dbReference type="PIRSR" id="PIRSR601577-1"/>
    </source>
</evidence>
<evidence type="ECO:0000256" key="8">
    <source>
        <dbReference type="ARBA" id="ARBA00022801"/>
    </source>
</evidence>
<comment type="subcellular location">
    <subcellularLocation>
        <location evidence="1">Cytoplasm</location>
    </subcellularLocation>
</comment>
<evidence type="ECO:0000256" key="7">
    <source>
        <dbReference type="ARBA" id="ARBA00022776"/>
    </source>
</evidence>
<dbReference type="STRING" id="35525.A0A0N8CGJ4"/>
<evidence type="ECO:0000256" key="11">
    <source>
        <dbReference type="ARBA" id="ARBA00023306"/>
    </source>
</evidence>
<feature type="binding site" evidence="14">
    <location>
        <position position="267"/>
    </location>
    <ligand>
        <name>Zn(2+)</name>
        <dbReference type="ChEBI" id="CHEBI:29105"/>
        <note>catalytic</note>
    </ligand>
</feature>
<keyword evidence="3" id="KW-0963">Cytoplasm</keyword>
<comment type="caution">
    <text evidence="16">The sequence shown here is derived from an EMBL/GenBank/DDBJ whole genome shotgun (WGS) entry which is preliminary data.</text>
</comment>
<feature type="binding site" evidence="14">
    <location>
        <position position="369"/>
    </location>
    <ligand>
        <name>Zn(2+)</name>
        <dbReference type="ChEBI" id="CHEBI:29105"/>
        <note>catalytic</note>
    </ligand>
</feature>
<dbReference type="GO" id="GO:0005737">
    <property type="term" value="C:cytoplasm"/>
    <property type="evidence" value="ECO:0007669"/>
    <property type="project" value="UniProtKB-SubCell"/>
</dbReference>
<dbReference type="GO" id="GO:0051301">
    <property type="term" value="P:cell division"/>
    <property type="evidence" value="ECO:0007669"/>
    <property type="project" value="UniProtKB-KW"/>
</dbReference>
<evidence type="ECO:0000256" key="14">
    <source>
        <dbReference type="PIRSR" id="PIRSR601577-2"/>
    </source>
</evidence>
<proteinExistence type="inferred from homology"/>
<keyword evidence="10 14" id="KW-0482">Metalloprotease</keyword>
<feature type="active site" evidence="13">
    <location>
        <position position="264"/>
    </location>
</feature>
<comment type="cofactor">
    <cofactor evidence="14 15">
        <name>Zn(2+)</name>
        <dbReference type="ChEBI" id="CHEBI:29105"/>
    </cofactor>
    <text evidence="14 15">Binds 1 zinc ion per subunit.</text>
</comment>
<name>A0A0N8CGJ4_9CRUS</name>
<reference evidence="16 17" key="1">
    <citation type="submission" date="2016-03" db="EMBL/GenBank/DDBJ databases">
        <title>EvidentialGene: Evidence-directed Construction of Genes on Genomes.</title>
        <authorList>
            <person name="Gilbert D.G."/>
            <person name="Choi J.-H."/>
            <person name="Mockaitis K."/>
            <person name="Colbourne J."/>
            <person name="Pfrender M."/>
        </authorList>
    </citation>
    <scope>NUCLEOTIDE SEQUENCE [LARGE SCALE GENOMIC DNA]</scope>
    <source>
        <strain evidence="16 17">Xinb3</strain>
        <tissue evidence="16">Complete organism</tissue>
    </source>
</reference>
<dbReference type="OrthoDB" id="527990at2759"/>
<evidence type="ECO:0000256" key="1">
    <source>
        <dbReference type="ARBA" id="ARBA00004496"/>
    </source>
</evidence>
<evidence type="ECO:0000256" key="5">
    <source>
        <dbReference type="ARBA" id="ARBA00022670"/>
    </source>
</evidence>
<dbReference type="PANTHER" id="PTHR10942:SF0">
    <property type="entry name" value="LEISHMANOLYSIN-LIKE PEPTIDASE"/>
    <property type="match status" value="1"/>
</dbReference>
<dbReference type="GO" id="GO:0007155">
    <property type="term" value="P:cell adhesion"/>
    <property type="evidence" value="ECO:0007669"/>
    <property type="project" value="InterPro"/>
</dbReference>
<dbReference type="Pfam" id="PF01457">
    <property type="entry name" value="Peptidase_M8"/>
    <property type="match status" value="1"/>
</dbReference>
<dbReference type="FunFam" id="3.10.170.20:FF:000020">
    <property type="match status" value="1"/>
</dbReference>
<keyword evidence="4" id="KW-0132">Cell division</keyword>
<dbReference type="GO" id="GO:0004222">
    <property type="term" value="F:metalloendopeptidase activity"/>
    <property type="evidence" value="ECO:0007669"/>
    <property type="project" value="UniProtKB-UniRule"/>
</dbReference>